<dbReference type="OrthoDB" id="448051at2759"/>
<organism evidence="5 6">
    <name type="scientific">Fistulina hepatica ATCC 64428</name>
    <dbReference type="NCBI Taxonomy" id="1128425"/>
    <lineage>
        <taxon>Eukaryota</taxon>
        <taxon>Fungi</taxon>
        <taxon>Dikarya</taxon>
        <taxon>Basidiomycota</taxon>
        <taxon>Agaricomycotina</taxon>
        <taxon>Agaricomycetes</taxon>
        <taxon>Agaricomycetidae</taxon>
        <taxon>Agaricales</taxon>
        <taxon>Fistulinaceae</taxon>
        <taxon>Fistulina</taxon>
    </lineage>
</organism>
<evidence type="ECO:0000313" key="5">
    <source>
        <dbReference type="EMBL" id="KIY45799.1"/>
    </source>
</evidence>
<evidence type="ECO:0008006" key="7">
    <source>
        <dbReference type="Google" id="ProtNLM"/>
    </source>
</evidence>
<sequence>MYCPPFLSSSSQRTGFLDGIFPHAAPLQDVHAQWWPATENPAAPDTVILFIPGNPGLLDFYTDFLREIQEKNARTAILGHSHVGHTPQVQVTHTLDYSLACQVQSAIEALNALRSVFLNSRLVVMGHSVGCWICTQLLKTRGEDIDAAYLLFPTILHIADTPNGRSLSWLFRPFMARMLSCLSNLLHFLPWAAYSLLFPEWPSHQDVLRRLVTSPRAVYAALTMAHDEMTIIKELDDIISHLDHASKIWIYFAAHDDWVGHHKATILSRFTDEERIVHGPPGVPHAFCISEFILIAQ</sequence>
<accession>A0A0D7A619</accession>
<dbReference type="AlphaFoldDB" id="A0A0D7A619"/>
<proteinExistence type="inferred from homology"/>
<dbReference type="GO" id="GO:0005811">
    <property type="term" value="C:lipid droplet"/>
    <property type="evidence" value="ECO:0007669"/>
    <property type="project" value="UniProtKB-SubCell"/>
</dbReference>
<dbReference type="GO" id="GO:0016298">
    <property type="term" value="F:lipase activity"/>
    <property type="evidence" value="ECO:0007669"/>
    <property type="project" value="InterPro"/>
</dbReference>
<dbReference type="Pfam" id="PF10230">
    <property type="entry name" value="LIDHydrolase"/>
    <property type="match status" value="1"/>
</dbReference>
<reference evidence="5 6" key="1">
    <citation type="journal article" date="2015" name="Fungal Genet. Biol.">
        <title>Evolution of novel wood decay mechanisms in Agaricales revealed by the genome sequences of Fistulina hepatica and Cylindrobasidium torrendii.</title>
        <authorList>
            <person name="Floudas D."/>
            <person name="Held B.W."/>
            <person name="Riley R."/>
            <person name="Nagy L.G."/>
            <person name="Koehler G."/>
            <person name="Ransdell A.S."/>
            <person name="Younus H."/>
            <person name="Chow J."/>
            <person name="Chiniquy J."/>
            <person name="Lipzen A."/>
            <person name="Tritt A."/>
            <person name="Sun H."/>
            <person name="Haridas S."/>
            <person name="LaButti K."/>
            <person name="Ohm R.A."/>
            <person name="Kues U."/>
            <person name="Blanchette R.A."/>
            <person name="Grigoriev I.V."/>
            <person name="Minto R.E."/>
            <person name="Hibbett D.S."/>
        </authorList>
    </citation>
    <scope>NUCLEOTIDE SEQUENCE [LARGE SCALE GENOMIC DNA]</scope>
    <source>
        <strain evidence="5 6">ATCC 64428</strain>
    </source>
</reference>
<protein>
    <recommendedName>
        <fullName evidence="7">Alpha/beta-hydrolase</fullName>
    </recommendedName>
</protein>
<dbReference type="Proteomes" id="UP000054144">
    <property type="component" value="Unassembled WGS sequence"/>
</dbReference>
<dbReference type="InterPro" id="IPR019363">
    <property type="entry name" value="LDAH"/>
</dbReference>
<evidence type="ECO:0000256" key="3">
    <source>
        <dbReference type="ARBA" id="ARBA00022677"/>
    </source>
</evidence>
<dbReference type="SUPFAM" id="SSF53474">
    <property type="entry name" value="alpha/beta-Hydrolases"/>
    <property type="match status" value="1"/>
</dbReference>
<dbReference type="InterPro" id="IPR029058">
    <property type="entry name" value="AB_hydrolase_fold"/>
</dbReference>
<evidence type="ECO:0000256" key="4">
    <source>
        <dbReference type="ARBA" id="ARBA00022801"/>
    </source>
</evidence>
<dbReference type="Gene3D" id="3.40.50.1820">
    <property type="entry name" value="alpha/beta hydrolase"/>
    <property type="match status" value="1"/>
</dbReference>
<evidence type="ECO:0000256" key="1">
    <source>
        <dbReference type="ARBA" id="ARBA00004502"/>
    </source>
</evidence>
<keyword evidence="3" id="KW-0551">Lipid droplet</keyword>
<evidence type="ECO:0000256" key="2">
    <source>
        <dbReference type="ARBA" id="ARBA00008300"/>
    </source>
</evidence>
<dbReference type="EMBL" id="KN882046">
    <property type="protein sequence ID" value="KIY45799.1"/>
    <property type="molecule type" value="Genomic_DNA"/>
</dbReference>
<dbReference type="GO" id="GO:0019915">
    <property type="term" value="P:lipid storage"/>
    <property type="evidence" value="ECO:0007669"/>
    <property type="project" value="InterPro"/>
</dbReference>
<dbReference type="PANTHER" id="PTHR13390">
    <property type="entry name" value="LIPASE"/>
    <property type="match status" value="1"/>
</dbReference>
<gene>
    <name evidence="5" type="ORF">FISHEDRAFT_48609</name>
</gene>
<comment type="subcellular location">
    <subcellularLocation>
        <location evidence="1">Lipid droplet</location>
    </subcellularLocation>
</comment>
<dbReference type="PANTHER" id="PTHR13390:SF0">
    <property type="entry name" value="LIPID DROPLET-ASSOCIATED HYDROLASE"/>
    <property type="match status" value="1"/>
</dbReference>
<name>A0A0D7A619_9AGAR</name>
<comment type="similarity">
    <text evidence="2">Belongs to the AB hydrolase superfamily. LDAH family.</text>
</comment>
<keyword evidence="6" id="KW-1185">Reference proteome</keyword>
<evidence type="ECO:0000313" key="6">
    <source>
        <dbReference type="Proteomes" id="UP000054144"/>
    </source>
</evidence>
<keyword evidence="4" id="KW-0378">Hydrolase</keyword>